<dbReference type="EMBL" id="JAAKGU010000002">
    <property type="protein sequence ID" value="NGM82098.1"/>
    <property type="molecule type" value="Genomic_DNA"/>
</dbReference>
<feature type="transmembrane region" description="Helical" evidence="9">
    <location>
        <begin position="32"/>
        <end position="50"/>
    </location>
</feature>
<organism evidence="10 11">
    <name type="scientific">Paenibacillus apii</name>
    <dbReference type="NCBI Taxonomy" id="1850370"/>
    <lineage>
        <taxon>Bacteria</taxon>
        <taxon>Bacillati</taxon>
        <taxon>Bacillota</taxon>
        <taxon>Bacilli</taxon>
        <taxon>Bacillales</taxon>
        <taxon>Paenibacillaceae</taxon>
        <taxon>Paenibacillus</taxon>
    </lineage>
</organism>
<feature type="region of interest" description="Disordered" evidence="8">
    <location>
        <begin position="106"/>
        <end position="132"/>
    </location>
</feature>
<dbReference type="InterPro" id="IPR045324">
    <property type="entry name" value="Small_multidrug_res"/>
</dbReference>
<protein>
    <submittedName>
        <fullName evidence="10">Multidrug efflux SMR transporter</fullName>
    </submittedName>
</protein>
<evidence type="ECO:0000256" key="9">
    <source>
        <dbReference type="SAM" id="Phobius"/>
    </source>
</evidence>
<evidence type="ECO:0000256" key="3">
    <source>
        <dbReference type="ARBA" id="ARBA00022475"/>
    </source>
</evidence>
<dbReference type="SUPFAM" id="SSF103481">
    <property type="entry name" value="Multidrug resistance efflux transporter EmrE"/>
    <property type="match status" value="1"/>
</dbReference>
<keyword evidence="4 7" id="KW-0812">Transmembrane</keyword>
<dbReference type="PANTHER" id="PTHR30561">
    <property type="entry name" value="SMR FAMILY PROTON-DEPENDENT DRUG EFFLUX TRANSPORTER SUGE"/>
    <property type="match status" value="1"/>
</dbReference>
<evidence type="ECO:0000313" key="11">
    <source>
        <dbReference type="Proteomes" id="UP000480151"/>
    </source>
</evidence>
<sequence length="132" mass="13673">MHWLLLLAAIASEVAGTTFMKLSMGFTKLVPSVLLAVCYLISLTLLNLALKGVSVSVAYAIWSGAGTALVAGIGWVLFGERMSLIKIICILLIIAGVAGLNLTEGRREAGNSGSPQLEAQLSKGTGVSKDGL</sequence>
<accession>A0A6M1PI89</accession>
<comment type="similarity">
    <text evidence="7">Belongs to the drug/metabolite transporter (DMT) superfamily. Small multidrug resistance (SMR) (TC 2.A.7.1) family.</text>
</comment>
<dbReference type="PANTHER" id="PTHR30561:SF1">
    <property type="entry name" value="MULTIDRUG TRANSPORTER EMRE"/>
    <property type="match status" value="1"/>
</dbReference>
<gene>
    <name evidence="10" type="ORF">G5B47_06705</name>
</gene>
<proteinExistence type="inferred from homology"/>
<dbReference type="Pfam" id="PF00893">
    <property type="entry name" value="Multi_Drug_Res"/>
    <property type="match status" value="1"/>
</dbReference>
<keyword evidence="11" id="KW-1185">Reference proteome</keyword>
<dbReference type="FunFam" id="1.10.3730.20:FF:000001">
    <property type="entry name" value="Quaternary ammonium compound resistance transporter SugE"/>
    <property type="match status" value="1"/>
</dbReference>
<dbReference type="GO" id="GO:0005886">
    <property type="term" value="C:plasma membrane"/>
    <property type="evidence" value="ECO:0007669"/>
    <property type="project" value="UniProtKB-SubCell"/>
</dbReference>
<evidence type="ECO:0000256" key="1">
    <source>
        <dbReference type="ARBA" id="ARBA00004651"/>
    </source>
</evidence>
<keyword evidence="3" id="KW-1003">Cell membrane</keyword>
<feature type="transmembrane region" description="Helical" evidence="9">
    <location>
        <begin position="57"/>
        <end position="78"/>
    </location>
</feature>
<comment type="caution">
    <text evidence="10">The sequence shown here is derived from an EMBL/GenBank/DDBJ whole genome shotgun (WGS) entry which is preliminary data.</text>
</comment>
<comment type="subcellular location">
    <subcellularLocation>
        <location evidence="1 7">Cell membrane</location>
        <topology evidence="1 7">Multi-pass membrane protein</topology>
    </subcellularLocation>
</comment>
<dbReference type="AlphaFoldDB" id="A0A6M1PI89"/>
<dbReference type="GO" id="GO:0022857">
    <property type="term" value="F:transmembrane transporter activity"/>
    <property type="evidence" value="ECO:0007669"/>
    <property type="project" value="InterPro"/>
</dbReference>
<evidence type="ECO:0000256" key="8">
    <source>
        <dbReference type="SAM" id="MobiDB-lite"/>
    </source>
</evidence>
<keyword evidence="5 9" id="KW-1133">Transmembrane helix</keyword>
<keyword evidence="6 9" id="KW-0472">Membrane</keyword>
<evidence type="ECO:0000256" key="7">
    <source>
        <dbReference type="RuleBase" id="RU003942"/>
    </source>
</evidence>
<feature type="transmembrane region" description="Helical" evidence="9">
    <location>
        <begin position="84"/>
        <end position="102"/>
    </location>
</feature>
<dbReference type="InterPro" id="IPR037185">
    <property type="entry name" value="EmrE-like"/>
</dbReference>
<evidence type="ECO:0000256" key="6">
    <source>
        <dbReference type="ARBA" id="ARBA00023136"/>
    </source>
</evidence>
<dbReference type="Gene3D" id="1.10.3730.20">
    <property type="match status" value="1"/>
</dbReference>
<feature type="compositionally biased region" description="Polar residues" evidence="8">
    <location>
        <begin position="111"/>
        <end position="125"/>
    </location>
</feature>
<reference evidence="10 11" key="1">
    <citation type="submission" date="2020-02" db="EMBL/GenBank/DDBJ databases">
        <authorList>
            <person name="Gao J."/>
            <person name="Sun J."/>
        </authorList>
    </citation>
    <scope>NUCLEOTIDE SEQUENCE [LARGE SCALE GENOMIC DNA]</scope>
    <source>
        <strain evidence="10 11">7124</strain>
    </source>
</reference>
<evidence type="ECO:0000256" key="2">
    <source>
        <dbReference type="ARBA" id="ARBA00022448"/>
    </source>
</evidence>
<evidence type="ECO:0000256" key="5">
    <source>
        <dbReference type="ARBA" id="ARBA00022989"/>
    </source>
</evidence>
<keyword evidence="2" id="KW-0813">Transport</keyword>
<dbReference type="InterPro" id="IPR000390">
    <property type="entry name" value="Small_drug/metabolite_transptr"/>
</dbReference>
<evidence type="ECO:0000256" key="4">
    <source>
        <dbReference type="ARBA" id="ARBA00022692"/>
    </source>
</evidence>
<name>A0A6M1PI89_9BACL</name>
<evidence type="ECO:0000313" key="10">
    <source>
        <dbReference type="EMBL" id="NGM82098.1"/>
    </source>
</evidence>
<dbReference type="Proteomes" id="UP000480151">
    <property type="component" value="Unassembled WGS sequence"/>
</dbReference>
<dbReference type="RefSeq" id="WP_165095947.1">
    <property type="nucleotide sequence ID" value="NZ_JAAKGU010000002.1"/>
</dbReference>